<organism evidence="1 2">
    <name type="scientific">Salix dunnii</name>
    <dbReference type="NCBI Taxonomy" id="1413687"/>
    <lineage>
        <taxon>Eukaryota</taxon>
        <taxon>Viridiplantae</taxon>
        <taxon>Streptophyta</taxon>
        <taxon>Embryophyta</taxon>
        <taxon>Tracheophyta</taxon>
        <taxon>Spermatophyta</taxon>
        <taxon>Magnoliopsida</taxon>
        <taxon>eudicotyledons</taxon>
        <taxon>Gunneridae</taxon>
        <taxon>Pentapetalae</taxon>
        <taxon>rosids</taxon>
        <taxon>fabids</taxon>
        <taxon>Malpighiales</taxon>
        <taxon>Salicaceae</taxon>
        <taxon>Saliceae</taxon>
        <taxon>Salix</taxon>
    </lineage>
</organism>
<accession>A0A835MFB7</accession>
<evidence type="ECO:0000313" key="1">
    <source>
        <dbReference type="EMBL" id="KAF9664357.1"/>
    </source>
</evidence>
<protein>
    <submittedName>
        <fullName evidence="1">Uncharacterized protein</fullName>
    </submittedName>
</protein>
<dbReference type="EMBL" id="JADGMS010000016">
    <property type="protein sequence ID" value="KAF9664357.1"/>
    <property type="molecule type" value="Genomic_DNA"/>
</dbReference>
<comment type="caution">
    <text evidence="1">The sequence shown here is derived from an EMBL/GenBank/DDBJ whole genome shotgun (WGS) entry which is preliminary data.</text>
</comment>
<name>A0A835MFB7_9ROSI</name>
<dbReference type="Proteomes" id="UP000657918">
    <property type="component" value="Chromosome 16"/>
</dbReference>
<sequence>MFVFSTSHVSSRGSAITTASEVEERRVQELSCEINHGVSLESIKEDTEGRSFSFDTHNSGHHQADCVYAGVGKEGV</sequence>
<dbReference type="AlphaFoldDB" id="A0A835MFB7"/>
<reference evidence="1 2" key="1">
    <citation type="submission" date="2020-10" db="EMBL/GenBank/DDBJ databases">
        <title>Plant Genome Project.</title>
        <authorList>
            <person name="Zhang R.-G."/>
        </authorList>
    </citation>
    <scope>NUCLEOTIDE SEQUENCE [LARGE SCALE GENOMIC DNA]</scope>
    <source>
        <strain evidence="1">FAFU-HL-1</strain>
        <tissue evidence="1">Leaf</tissue>
    </source>
</reference>
<proteinExistence type="predicted"/>
<evidence type="ECO:0000313" key="2">
    <source>
        <dbReference type="Proteomes" id="UP000657918"/>
    </source>
</evidence>
<keyword evidence="2" id="KW-1185">Reference proteome</keyword>
<gene>
    <name evidence="1" type="ORF">SADUNF_Sadunf16G0010100</name>
</gene>